<evidence type="ECO:0000313" key="6">
    <source>
        <dbReference type="EMBL" id="KAE8396590.1"/>
    </source>
</evidence>
<dbReference type="Gene3D" id="3.40.640.10">
    <property type="entry name" value="Type I PLP-dependent aspartate aminotransferase-like (Major domain)"/>
    <property type="match status" value="1"/>
</dbReference>
<dbReference type="PANTHER" id="PTHR48097:SF9">
    <property type="entry name" value="L-THREONINE ALDOLASE"/>
    <property type="match status" value="1"/>
</dbReference>
<feature type="compositionally biased region" description="Polar residues" evidence="4">
    <location>
        <begin position="1"/>
        <end position="14"/>
    </location>
</feature>
<feature type="domain" description="Aromatic amino acid beta-eliminating lyase/threonine aldolase" evidence="5">
    <location>
        <begin position="72"/>
        <end position="231"/>
    </location>
</feature>
<dbReference type="PANTHER" id="PTHR48097">
    <property type="entry name" value="L-THREONINE ALDOLASE-RELATED"/>
    <property type="match status" value="1"/>
</dbReference>
<dbReference type="InterPro" id="IPR001597">
    <property type="entry name" value="ArAA_b-elim_lyase/Thr_aldolase"/>
</dbReference>
<dbReference type="Proteomes" id="UP000326877">
    <property type="component" value="Unassembled WGS sequence"/>
</dbReference>
<comment type="similarity">
    <text evidence="2">Belongs to the threonine aldolase family.</text>
</comment>
<dbReference type="Pfam" id="PF01212">
    <property type="entry name" value="Beta_elim_lyase"/>
    <property type="match status" value="1"/>
</dbReference>
<evidence type="ECO:0000256" key="3">
    <source>
        <dbReference type="ARBA" id="ARBA00022898"/>
    </source>
</evidence>
<keyword evidence="6" id="KW-0808">Transferase</keyword>
<accession>A0A5N7CQN5</accession>
<name>A0A5N7CQN5_PETAA</name>
<dbReference type="AlphaFoldDB" id="A0A5N7CQN5"/>
<dbReference type="GO" id="GO:0005829">
    <property type="term" value="C:cytosol"/>
    <property type="evidence" value="ECO:0007669"/>
    <property type="project" value="TreeGrafter"/>
</dbReference>
<gene>
    <name evidence="6" type="ORF">BDV23DRAFT_177584</name>
</gene>
<dbReference type="GO" id="GO:0006545">
    <property type="term" value="P:glycine biosynthetic process"/>
    <property type="evidence" value="ECO:0007669"/>
    <property type="project" value="TreeGrafter"/>
</dbReference>
<dbReference type="OrthoDB" id="10261951at2759"/>
<dbReference type="InterPro" id="IPR015421">
    <property type="entry name" value="PyrdxlP-dep_Trfase_major"/>
</dbReference>
<protein>
    <submittedName>
        <fullName evidence="6">Pyridoxal phosphate-dependent transferase</fullName>
    </submittedName>
</protein>
<reference evidence="6" key="1">
    <citation type="submission" date="2019-04" db="EMBL/GenBank/DDBJ databases">
        <title>Friends and foes A comparative genomics studyof 23 Aspergillus species from section Flavi.</title>
        <authorList>
            <consortium name="DOE Joint Genome Institute"/>
            <person name="Kjaerbolling I."/>
            <person name="Vesth T."/>
            <person name="Frisvad J.C."/>
            <person name="Nybo J.L."/>
            <person name="Theobald S."/>
            <person name="Kildgaard S."/>
            <person name="Isbrandt T."/>
            <person name="Kuo A."/>
            <person name="Sato A."/>
            <person name="Lyhne E.K."/>
            <person name="Kogle M.E."/>
            <person name="Wiebenga A."/>
            <person name="Kun R.S."/>
            <person name="Lubbers R.J."/>
            <person name="Makela M.R."/>
            <person name="Barry K."/>
            <person name="Chovatia M."/>
            <person name="Clum A."/>
            <person name="Daum C."/>
            <person name="Haridas S."/>
            <person name="He G."/>
            <person name="LaButti K."/>
            <person name="Lipzen A."/>
            <person name="Mondo S."/>
            <person name="Riley R."/>
            <person name="Salamov A."/>
            <person name="Simmons B.A."/>
            <person name="Magnuson J.K."/>
            <person name="Henrissat B."/>
            <person name="Mortensen U.H."/>
            <person name="Larsen T.O."/>
            <person name="Devries R.P."/>
            <person name="Grigoriev I.V."/>
            <person name="Machida M."/>
            <person name="Baker S.E."/>
            <person name="Andersen M.R."/>
        </authorList>
    </citation>
    <scope>NUCLEOTIDE SEQUENCE [LARGE SCALE GENOMIC DNA]</scope>
    <source>
        <strain evidence="6">IBT 14317</strain>
    </source>
</reference>
<feature type="region of interest" description="Disordered" evidence="4">
    <location>
        <begin position="1"/>
        <end position="20"/>
    </location>
</feature>
<evidence type="ECO:0000256" key="2">
    <source>
        <dbReference type="ARBA" id="ARBA00006966"/>
    </source>
</evidence>
<dbReference type="GO" id="GO:0016740">
    <property type="term" value="F:transferase activity"/>
    <property type="evidence" value="ECO:0007669"/>
    <property type="project" value="UniProtKB-KW"/>
</dbReference>
<keyword evidence="3" id="KW-0663">Pyridoxal phosphate</keyword>
<dbReference type="EMBL" id="ML735214">
    <property type="protein sequence ID" value="KAE8396590.1"/>
    <property type="molecule type" value="Genomic_DNA"/>
</dbReference>
<dbReference type="SUPFAM" id="SSF53383">
    <property type="entry name" value="PLP-dependent transferases"/>
    <property type="match status" value="1"/>
</dbReference>
<sequence>MTTDSKPQPAASNSREAKTIQHQLRIPDAQRAAISSPDLAWSHSNDLSNDFRSDSYTKPTLPMLEDYMASLEWGSASYLTGITTRQAIPSNGYHITLDDVKRESTLGESIYEVPIRIISLENTLNGTIPLSDIRAIAPWARGRSPSIHAHLDGARLWEAVARGAITLHAIGDCFDSIQLCFTKGVGAPLGLIVTGSSVYIERAEWGRKSLGGGIRATKIIAASARVAVDDVFFVGNLQAGQEKAKYASDLWE</sequence>
<dbReference type="InterPro" id="IPR015424">
    <property type="entry name" value="PyrdxlP-dep_Trfase"/>
</dbReference>
<evidence type="ECO:0000256" key="1">
    <source>
        <dbReference type="ARBA" id="ARBA00001933"/>
    </source>
</evidence>
<organism evidence="6">
    <name type="scientific">Petromyces alliaceus</name>
    <name type="common">Aspergillus alliaceus</name>
    <dbReference type="NCBI Taxonomy" id="209559"/>
    <lineage>
        <taxon>Eukaryota</taxon>
        <taxon>Fungi</taxon>
        <taxon>Dikarya</taxon>
        <taxon>Ascomycota</taxon>
        <taxon>Pezizomycotina</taxon>
        <taxon>Eurotiomycetes</taxon>
        <taxon>Eurotiomycetidae</taxon>
        <taxon>Eurotiales</taxon>
        <taxon>Aspergillaceae</taxon>
        <taxon>Aspergillus</taxon>
        <taxon>Aspergillus subgen. Circumdati</taxon>
    </lineage>
</organism>
<evidence type="ECO:0000259" key="5">
    <source>
        <dbReference type="Pfam" id="PF01212"/>
    </source>
</evidence>
<evidence type="ECO:0000256" key="4">
    <source>
        <dbReference type="SAM" id="MobiDB-lite"/>
    </source>
</evidence>
<comment type="cofactor">
    <cofactor evidence="1">
        <name>pyridoxal 5'-phosphate</name>
        <dbReference type="ChEBI" id="CHEBI:597326"/>
    </cofactor>
</comment>
<dbReference type="GO" id="GO:0006567">
    <property type="term" value="P:L-threonine catabolic process"/>
    <property type="evidence" value="ECO:0007669"/>
    <property type="project" value="TreeGrafter"/>
</dbReference>
<proteinExistence type="inferred from homology"/>
<dbReference type="GO" id="GO:0008732">
    <property type="term" value="F:L-allo-threonine aldolase activity"/>
    <property type="evidence" value="ECO:0007669"/>
    <property type="project" value="TreeGrafter"/>
</dbReference>